<protein>
    <submittedName>
        <fullName evidence="2">Uncharacterized protein</fullName>
    </submittedName>
</protein>
<sequence length="202" mass="22972">MSSEQSQRDQVNLEDQEESKDGGVRDWVVTDSDLFQSGVLPHQECHKSKGRQLVSGRKLELQSQLRSSGCSSIEKVMKKRSHPHDGNINKFQKRGTNCSHRSNENTCLQLPAQTYKNMIREDIHHLQSTKGLINDREETGLNFWNMKNFRNIISVDGSSDHNRQELLAFCVSAAEILLQFSYANGVTQLQGKTVCSRPTMHQ</sequence>
<proteinExistence type="predicted"/>
<feature type="region of interest" description="Disordered" evidence="1">
    <location>
        <begin position="1"/>
        <end position="25"/>
    </location>
</feature>
<dbReference type="AlphaFoldDB" id="A0A2G8LEJ3"/>
<evidence type="ECO:0000313" key="2">
    <source>
        <dbReference type="EMBL" id="PIK58645.1"/>
    </source>
</evidence>
<feature type="region of interest" description="Disordered" evidence="1">
    <location>
        <begin position="77"/>
        <end position="96"/>
    </location>
</feature>
<gene>
    <name evidence="2" type="ORF">BSL78_04419</name>
</gene>
<organism evidence="2 3">
    <name type="scientific">Stichopus japonicus</name>
    <name type="common">Sea cucumber</name>
    <dbReference type="NCBI Taxonomy" id="307972"/>
    <lineage>
        <taxon>Eukaryota</taxon>
        <taxon>Metazoa</taxon>
        <taxon>Echinodermata</taxon>
        <taxon>Eleutherozoa</taxon>
        <taxon>Echinozoa</taxon>
        <taxon>Holothuroidea</taxon>
        <taxon>Aspidochirotacea</taxon>
        <taxon>Aspidochirotida</taxon>
        <taxon>Stichopodidae</taxon>
        <taxon>Apostichopus</taxon>
    </lineage>
</organism>
<dbReference type="Proteomes" id="UP000230750">
    <property type="component" value="Unassembled WGS sequence"/>
</dbReference>
<accession>A0A2G8LEJ3</accession>
<reference evidence="2 3" key="1">
    <citation type="journal article" date="2017" name="PLoS Biol.">
        <title>The sea cucumber genome provides insights into morphological evolution and visceral regeneration.</title>
        <authorList>
            <person name="Zhang X."/>
            <person name="Sun L."/>
            <person name="Yuan J."/>
            <person name="Sun Y."/>
            <person name="Gao Y."/>
            <person name="Zhang L."/>
            <person name="Li S."/>
            <person name="Dai H."/>
            <person name="Hamel J.F."/>
            <person name="Liu C."/>
            <person name="Yu Y."/>
            <person name="Liu S."/>
            <person name="Lin W."/>
            <person name="Guo K."/>
            <person name="Jin S."/>
            <person name="Xu P."/>
            <person name="Storey K.B."/>
            <person name="Huan P."/>
            <person name="Zhang T."/>
            <person name="Zhou Y."/>
            <person name="Zhang J."/>
            <person name="Lin C."/>
            <person name="Li X."/>
            <person name="Xing L."/>
            <person name="Huo D."/>
            <person name="Sun M."/>
            <person name="Wang L."/>
            <person name="Mercier A."/>
            <person name="Li F."/>
            <person name="Yang H."/>
            <person name="Xiang J."/>
        </authorList>
    </citation>
    <scope>NUCLEOTIDE SEQUENCE [LARGE SCALE GENOMIC DNA]</scope>
    <source>
        <strain evidence="2">Shaxun</strain>
        <tissue evidence="2">Muscle</tissue>
    </source>
</reference>
<dbReference type="EMBL" id="MRZV01000106">
    <property type="protein sequence ID" value="PIK58645.1"/>
    <property type="molecule type" value="Genomic_DNA"/>
</dbReference>
<feature type="compositionally biased region" description="Polar residues" evidence="1">
    <location>
        <begin position="1"/>
        <end position="10"/>
    </location>
</feature>
<name>A0A2G8LEJ3_STIJA</name>
<comment type="caution">
    <text evidence="2">The sequence shown here is derived from an EMBL/GenBank/DDBJ whole genome shotgun (WGS) entry which is preliminary data.</text>
</comment>
<keyword evidence="3" id="KW-1185">Reference proteome</keyword>
<evidence type="ECO:0000256" key="1">
    <source>
        <dbReference type="SAM" id="MobiDB-lite"/>
    </source>
</evidence>
<evidence type="ECO:0000313" key="3">
    <source>
        <dbReference type="Proteomes" id="UP000230750"/>
    </source>
</evidence>